<keyword evidence="2" id="KW-1185">Reference proteome</keyword>
<comment type="caution">
    <text evidence="1">The sequence shown here is derived from an EMBL/GenBank/DDBJ whole genome shotgun (WGS) entry which is preliminary data.</text>
</comment>
<name>A0A2T0RD69_9ACTN</name>
<dbReference type="Proteomes" id="UP000239209">
    <property type="component" value="Unassembled WGS sequence"/>
</dbReference>
<evidence type="ECO:0000313" key="2">
    <source>
        <dbReference type="Proteomes" id="UP000239209"/>
    </source>
</evidence>
<dbReference type="AlphaFoldDB" id="A0A2T0RD69"/>
<reference evidence="1 2" key="1">
    <citation type="submission" date="2018-03" db="EMBL/GenBank/DDBJ databases">
        <title>Genomic Encyclopedia of Archaeal and Bacterial Type Strains, Phase II (KMG-II): from individual species to whole genera.</title>
        <authorList>
            <person name="Goeker M."/>
        </authorList>
    </citation>
    <scope>NUCLEOTIDE SEQUENCE [LARGE SCALE GENOMIC DNA]</scope>
    <source>
        <strain evidence="1 2">DSM 45348</strain>
    </source>
</reference>
<protein>
    <submittedName>
        <fullName evidence="1">Uncharacterized protein</fullName>
    </submittedName>
</protein>
<proteinExistence type="predicted"/>
<sequence length="368" mass="37165">MARRASDQPLTCKYWAVVRAPRPVTSDMSRAGRGSPPVASAPVARCGGCCCRGCCQSGLADSHPARTVLQGPILSEVIALVCAGIVWPVGSRLDAGRRRRAARKFTQRFVTGSRPNPAEVQPARRPEQVPLSDLIAKSGVGLSAGALAGGLGSLNEAIAKSGVGLSAGALAGGLGSLNEAIAKSGVGLSAGALAGGLGSLNEAIAKSGVGLSAGALAGGLGSLNEAIAKSGVGLSAGALAGGLGSLNEAIAKSGVGLSASILIDQISTALDGISESLLTPPSQVVTPPRLWTPRRRSKDVTFTESQKTWLSVVAFYILVALIQHLASLAAAEHPVFDIEKFVNHHVQALSIAMGFYAIKTATRGEGGD</sequence>
<accession>A0A2T0RD69</accession>
<dbReference type="EMBL" id="PVZG01000038">
    <property type="protein sequence ID" value="PRY19124.1"/>
    <property type="molecule type" value="Genomic_DNA"/>
</dbReference>
<evidence type="ECO:0000313" key="1">
    <source>
        <dbReference type="EMBL" id="PRY19124.1"/>
    </source>
</evidence>
<gene>
    <name evidence="1" type="ORF">CLV70_1381</name>
</gene>
<organism evidence="1 2">
    <name type="scientific">Pseudosporangium ferrugineum</name>
    <dbReference type="NCBI Taxonomy" id="439699"/>
    <lineage>
        <taxon>Bacteria</taxon>
        <taxon>Bacillati</taxon>
        <taxon>Actinomycetota</taxon>
        <taxon>Actinomycetes</taxon>
        <taxon>Micromonosporales</taxon>
        <taxon>Micromonosporaceae</taxon>
        <taxon>Pseudosporangium</taxon>
    </lineage>
</organism>